<proteinExistence type="predicted"/>
<sequence length="11" mass="1034">MGGSKTAAVGR</sequence>
<keyword evidence="2" id="KW-1185">Reference proteome</keyword>
<dbReference type="Proteomes" id="UP000265520">
    <property type="component" value="Unassembled WGS sequence"/>
</dbReference>
<feature type="non-terminal residue" evidence="1">
    <location>
        <position position="11"/>
    </location>
</feature>
<accession>A0A392V3B1</accession>
<evidence type="ECO:0000313" key="2">
    <source>
        <dbReference type="Proteomes" id="UP000265520"/>
    </source>
</evidence>
<reference evidence="1 2" key="1">
    <citation type="journal article" date="2018" name="Front. Plant Sci.">
        <title>Red Clover (Trifolium pratense) and Zigzag Clover (T. medium) - A Picture of Genomic Similarities and Differences.</title>
        <authorList>
            <person name="Dluhosova J."/>
            <person name="Istvanek J."/>
            <person name="Nedelnik J."/>
            <person name="Repkova J."/>
        </authorList>
    </citation>
    <scope>NUCLEOTIDE SEQUENCE [LARGE SCALE GENOMIC DNA]</scope>
    <source>
        <strain evidence="2">cv. 10/8</strain>
        <tissue evidence="1">Leaf</tissue>
    </source>
</reference>
<comment type="caution">
    <text evidence="1">The sequence shown here is derived from an EMBL/GenBank/DDBJ whole genome shotgun (WGS) entry which is preliminary data.</text>
</comment>
<evidence type="ECO:0000313" key="1">
    <source>
        <dbReference type="EMBL" id="MCI82736.1"/>
    </source>
</evidence>
<name>A0A392V3B1_9FABA</name>
<dbReference type="EMBL" id="LXQA011050588">
    <property type="protein sequence ID" value="MCI82736.1"/>
    <property type="molecule type" value="Genomic_DNA"/>
</dbReference>
<protein>
    <submittedName>
        <fullName evidence="1">Uncharacterized protein</fullName>
    </submittedName>
</protein>
<organism evidence="1 2">
    <name type="scientific">Trifolium medium</name>
    <dbReference type="NCBI Taxonomy" id="97028"/>
    <lineage>
        <taxon>Eukaryota</taxon>
        <taxon>Viridiplantae</taxon>
        <taxon>Streptophyta</taxon>
        <taxon>Embryophyta</taxon>
        <taxon>Tracheophyta</taxon>
        <taxon>Spermatophyta</taxon>
        <taxon>Magnoliopsida</taxon>
        <taxon>eudicotyledons</taxon>
        <taxon>Gunneridae</taxon>
        <taxon>Pentapetalae</taxon>
        <taxon>rosids</taxon>
        <taxon>fabids</taxon>
        <taxon>Fabales</taxon>
        <taxon>Fabaceae</taxon>
        <taxon>Papilionoideae</taxon>
        <taxon>50 kb inversion clade</taxon>
        <taxon>NPAAA clade</taxon>
        <taxon>Hologalegina</taxon>
        <taxon>IRL clade</taxon>
        <taxon>Trifolieae</taxon>
        <taxon>Trifolium</taxon>
    </lineage>
</organism>